<evidence type="ECO:0000256" key="1">
    <source>
        <dbReference type="SAM" id="MobiDB-lite"/>
    </source>
</evidence>
<dbReference type="EMBL" id="JAAAIP010000022">
    <property type="protein sequence ID" value="KAG0329102.1"/>
    <property type="molecule type" value="Genomic_DNA"/>
</dbReference>
<feature type="compositionally biased region" description="Low complexity" evidence="1">
    <location>
        <begin position="121"/>
        <end position="143"/>
    </location>
</feature>
<dbReference type="AlphaFoldDB" id="A0A9P6V0D6"/>
<gene>
    <name evidence="3" type="ORF">BGZ99_003486</name>
</gene>
<feature type="compositionally biased region" description="Acidic residues" evidence="1">
    <location>
        <begin position="184"/>
        <end position="194"/>
    </location>
</feature>
<feature type="domain" description="Coilin tudor" evidence="2">
    <location>
        <begin position="343"/>
        <end position="449"/>
    </location>
</feature>
<dbReference type="OrthoDB" id="74813at2759"/>
<feature type="compositionally biased region" description="Low complexity" evidence="1">
    <location>
        <begin position="159"/>
        <end position="183"/>
    </location>
</feature>
<dbReference type="Proteomes" id="UP000738325">
    <property type="component" value="Unassembled WGS sequence"/>
</dbReference>
<proteinExistence type="predicted"/>
<feature type="compositionally biased region" description="Low complexity" evidence="1">
    <location>
        <begin position="244"/>
        <end position="263"/>
    </location>
</feature>
<comment type="caution">
    <text evidence="3">The sequence shown here is derived from an EMBL/GenBank/DDBJ whole genome shotgun (WGS) entry which is preliminary data.</text>
</comment>
<evidence type="ECO:0000259" key="2">
    <source>
        <dbReference type="Pfam" id="PF23086"/>
    </source>
</evidence>
<keyword evidence="4" id="KW-1185">Reference proteome</keyword>
<feature type="compositionally biased region" description="Polar residues" evidence="1">
    <location>
        <begin position="149"/>
        <end position="158"/>
    </location>
</feature>
<evidence type="ECO:0000313" key="4">
    <source>
        <dbReference type="Proteomes" id="UP000738325"/>
    </source>
</evidence>
<evidence type="ECO:0000313" key="3">
    <source>
        <dbReference type="EMBL" id="KAG0329102.1"/>
    </source>
</evidence>
<sequence length="452" mass="48417">MLTCKGRLERASNSTTFAKRLASISTASSYYQLQQSLALSRMAIYFKSKKRPKDDGGSLDKGSRSKKSKTSVTPKSSVMTGGYKQGMMETLNPSKQNPRRAKQTQDCIGPRGGNNQRNSRTAAASAPTLSSSKSASKLKALPASKKDSNPTSRLSRAKSSVSAPSDSESSDSSSSDNSSSSDSETSDSDSDSDSDSSISDTHRLATLSRKTPPGDGSRQTKARNARRRIAREKFTLAQKLEGIPTGTATSAPSSTPASAASKPKIVMTTVELRDHESVSRTSRSTPTKGRPKLSSGSAYNTRSKDASAARDILVAAPSDKSVIAENMSIELDIGGDEERGASQMDYDALAKLEGYPSAGDKIAFKILEMGPSYTPVISDFKEATVEHFSEADMVAKVVLAPRSRKKPELDSEGQPILGKLDIYDEDEHERAMSGVAFIDWITVHDCRVVATK</sequence>
<dbReference type="InterPro" id="IPR056398">
    <property type="entry name" value="Tudor_Coilin"/>
</dbReference>
<feature type="compositionally biased region" description="Basic residues" evidence="1">
    <location>
        <begin position="220"/>
        <end position="230"/>
    </location>
</feature>
<accession>A0A9P6V0D6</accession>
<reference evidence="3" key="1">
    <citation type="journal article" date="2020" name="Fungal Divers.">
        <title>Resolving the Mortierellaceae phylogeny through synthesis of multi-gene phylogenetics and phylogenomics.</title>
        <authorList>
            <person name="Vandepol N."/>
            <person name="Liber J."/>
            <person name="Desiro A."/>
            <person name="Na H."/>
            <person name="Kennedy M."/>
            <person name="Barry K."/>
            <person name="Grigoriev I.V."/>
            <person name="Miller A.N."/>
            <person name="O'Donnell K."/>
            <person name="Stajich J.E."/>
            <person name="Bonito G."/>
        </authorList>
    </citation>
    <scope>NUCLEOTIDE SEQUENCE</scope>
    <source>
        <strain evidence="3">REB-010B</strain>
    </source>
</reference>
<feature type="compositionally biased region" description="Basic and acidic residues" evidence="1">
    <location>
        <begin position="52"/>
        <end position="63"/>
    </location>
</feature>
<dbReference type="Pfam" id="PF23086">
    <property type="entry name" value="Tudor_Coilin"/>
    <property type="match status" value="1"/>
</dbReference>
<organism evidence="3 4">
    <name type="scientific">Dissophora globulifera</name>
    <dbReference type="NCBI Taxonomy" id="979702"/>
    <lineage>
        <taxon>Eukaryota</taxon>
        <taxon>Fungi</taxon>
        <taxon>Fungi incertae sedis</taxon>
        <taxon>Mucoromycota</taxon>
        <taxon>Mortierellomycotina</taxon>
        <taxon>Mortierellomycetes</taxon>
        <taxon>Mortierellales</taxon>
        <taxon>Mortierellaceae</taxon>
        <taxon>Dissophora</taxon>
    </lineage>
</organism>
<feature type="region of interest" description="Disordered" evidence="1">
    <location>
        <begin position="48"/>
        <end position="307"/>
    </location>
</feature>
<name>A0A9P6V0D6_9FUNG</name>
<protein>
    <recommendedName>
        <fullName evidence="2">Coilin tudor domain-containing protein</fullName>
    </recommendedName>
</protein>